<keyword evidence="1" id="KW-0812">Transmembrane</keyword>
<sequence length="69" mass="8270">MANWYLNQAWRFLERSRLRGRDFIKDREQLVVMWFLFFVVASMSFAVGYLVAQQSSHTPIVIEQARMIN</sequence>
<evidence type="ECO:0000256" key="1">
    <source>
        <dbReference type="SAM" id="Phobius"/>
    </source>
</evidence>
<proteinExistence type="predicted"/>
<keyword evidence="1" id="KW-1133">Transmembrane helix</keyword>
<protein>
    <submittedName>
        <fullName evidence="2">Uncharacterized protein</fullName>
    </submittedName>
</protein>
<dbReference type="AlphaFoldDB" id="A0A2H0UK54"/>
<dbReference type="EMBL" id="PFBD01000025">
    <property type="protein sequence ID" value="PIR86784.1"/>
    <property type="molecule type" value="Genomic_DNA"/>
</dbReference>
<reference evidence="3" key="1">
    <citation type="submission" date="2017-09" db="EMBL/GenBank/DDBJ databases">
        <title>Depth-based differentiation of microbial function through sediment-hosted aquifers and enrichment of novel symbionts in the deep terrestrial subsurface.</title>
        <authorList>
            <person name="Probst A.J."/>
            <person name="Ladd B."/>
            <person name="Jarett J.K."/>
            <person name="Geller-Mcgrath D.E."/>
            <person name="Sieber C.M.K."/>
            <person name="Emerson J.B."/>
            <person name="Anantharaman K."/>
            <person name="Thomas B.C."/>
            <person name="Malmstrom R."/>
            <person name="Stieglmeier M."/>
            <person name="Klingl A."/>
            <person name="Woyke T."/>
            <person name="Ryan C.M."/>
            <person name="Banfield J.F."/>
        </authorList>
    </citation>
    <scope>NUCLEOTIDE SEQUENCE [LARGE SCALE GENOMIC DNA]</scope>
</reference>
<dbReference type="Proteomes" id="UP000229526">
    <property type="component" value="Unassembled WGS sequence"/>
</dbReference>
<accession>A0A2H0UK54</accession>
<organism evidence="2 3">
    <name type="scientific">Candidatus Harrisonbacteria bacterium CG10_big_fil_rev_8_21_14_0_10_49_15</name>
    <dbReference type="NCBI Taxonomy" id="1974587"/>
    <lineage>
        <taxon>Bacteria</taxon>
        <taxon>Candidatus Harrisoniibacteriota</taxon>
    </lineage>
</organism>
<evidence type="ECO:0000313" key="3">
    <source>
        <dbReference type="Proteomes" id="UP000229526"/>
    </source>
</evidence>
<evidence type="ECO:0000313" key="2">
    <source>
        <dbReference type="EMBL" id="PIR86784.1"/>
    </source>
</evidence>
<name>A0A2H0UK54_9BACT</name>
<keyword evidence="1" id="KW-0472">Membrane</keyword>
<gene>
    <name evidence="2" type="ORF">COU11_03710</name>
</gene>
<comment type="caution">
    <text evidence="2">The sequence shown here is derived from an EMBL/GenBank/DDBJ whole genome shotgun (WGS) entry which is preliminary data.</text>
</comment>
<feature type="transmembrane region" description="Helical" evidence="1">
    <location>
        <begin position="31"/>
        <end position="52"/>
    </location>
</feature>